<sequence>MRKAGWIAASFLAVTVATGCSGNGDSGTLLERANGSWKYIATPTDNTLDRVTVADGKVTAKGGKLSCTGTMSPTTENDKEEATITYTCEQGGDGGRGIGHLTVDSDDYLIIEWEGPVGGFGGPLDSYRRA</sequence>
<evidence type="ECO:0000313" key="2">
    <source>
        <dbReference type="EMBL" id="KAB7835552.1"/>
    </source>
</evidence>
<dbReference type="OrthoDB" id="4333971at2"/>
<evidence type="ECO:0000313" key="3">
    <source>
        <dbReference type="Proteomes" id="UP000327000"/>
    </source>
</evidence>
<comment type="caution">
    <text evidence="2">The sequence shown here is derived from an EMBL/GenBank/DDBJ whole genome shotgun (WGS) entry which is preliminary data.</text>
</comment>
<gene>
    <name evidence="2" type="ORF">FRZ00_27075</name>
</gene>
<organism evidence="2 3">
    <name type="scientific">Streptomyces mobaraensis</name>
    <name type="common">Streptoverticillium mobaraense</name>
    <dbReference type="NCBI Taxonomy" id="35621"/>
    <lineage>
        <taxon>Bacteria</taxon>
        <taxon>Bacillati</taxon>
        <taxon>Actinomycetota</taxon>
        <taxon>Actinomycetes</taxon>
        <taxon>Kitasatosporales</taxon>
        <taxon>Streptomycetaceae</taxon>
        <taxon>Streptomyces</taxon>
    </lineage>
</organism>
<dbReference type="PROSITE" id="PS51257">
    <property type="entry name" value="PROKAR_LIPOPROTEIN"/>
    <property type="match status" value="1"/>
</dbReference>
<feature type="signal peptide" evidence="1">
    <location>
        <begin position="1"/>
        <end position="19"/>
    </location>
</feature>
<dbReference type="Proteomes" id="UP000327000">
    <property type="component" value="Unassembled WGS sequence"/>
</dbReference>
<feature type="chain" id="PRO_5039465599" description="Lipoprotein" evidence="1">
    <location>
        <begin position="20"/>
        <end position="130"/>
    </location>
</feature>
<reference evidence="2 3" key="1">
    <citation type="journal article" date="2019" name="Microb. Cell Fact.">
        <title>Exploring novel herbicidin analogues by transcriptional regulator overexpression and MS/MS molecular networking.</title>
        <authorList>
            <person name="Shi Y."/>
            <person name="Gu R."/>
            <person name="Li Y."/>
            <person name="Wang X."/>
            <person name="Ren W."/>
            <person name="Li X."/>
            <person name="Wang L."/>
            <person name="Xie Y."/>
            <person name="Hong B."/>
        </authorList>
    </citation>
    <scope>NUCLEOTIDE SEQUENCE [LARGE SCALE GENOMIC DNA]</scope>
    <source>
        <strain evidence="2 3">US-43</strain>
    </source>
</reference>
<protein>
    <recommendedName>
        <fullName evidence="4">Lipoprotein</fullName>
    </recommendedName>
</protein>
<dbReference type="AlphaFoldDB" id="A0A5N5W1K7"/>
<evidence type="ECO:0000256" key="1">
    <source>
        <dbReference type="SAM" id="SignalP"/>
    </source>
</evidence>
<keyword evidence="1" id="KW-0732">Signal</keyword>
<evidence type="ECO:0008006" key="4">
    <source>
        <dbReference type="Google" id="ProtNLM"/>
    </source>
</evidence>
<keyword evidence="3" id="KW-1185">Reference proteome</keyword>
<name>A0A5N5W1K7_STRMB</name>
<accession>A0A5N5W1K7</accession>
<dbReference type="EMBL" id="VOKX01000107">
    <property type="protein sequence ID" value="KAB7835552.1"/>
    <property type="molecule type" value="Genomic_DNA"/>
</dbReference>
<proteinExistence type="predicted"/>
<dbReference type="RefSeq" id="WP_152265329.1">
    <property type="nucleotide sequence ID" value="NZ_VOKX01000107.1"/>
</dbReference>